<dbReference type="InterPro" id="IPR036157">
    <property type="entry name" value="dUTPase-like_sf"/>
</dbReference>
<protein>
    <submittedName>
        <fullName evidence="2">Deoxycytidine deaminase</fullName>
    </submittedName>
</protein>
<proteinExistence type="predicted"/>
<keyword evidence="3" id="KW-1185">Reference proteome</keyword>
<feature type="region of interest" description="Disordered" evidence="1">
    <location>
        <begin position="1"/>
        <end position="21"/>
    </location>
</feature>
<sequence>MELGQFVEDTVHEPTQTDGPGFDLTVAEVFEVDTPGRIDFGGGELEDAEMTSPERTLRNPDDDYEWWHLDSGQYLLEYNESLSLPSDLVAEIQTREAVRERGAFHPTLTVQSLGRVPLSVGGAGVSLKENARVSTIVGIDRR</sequence>
<evidence type="ECO:0000313" key="2">
    <source>
        <dbReference type="EMBL" id="QSG15750.1"/>
    </source>
</evidence>
<organism evidence="2 3">
    <name type="scientific">Halapricum desulfuricans</name>
    <dbReference type="NCBI Taxonomy" id="2841257"/>
    <lineage>
        <taxon>Archaea</taxon>
        <taxon>Methanobacteriati</taxon>
        <taxon>Methanobacteriota</taxon>
        <taxon>Stenosarchaea group</taxon>
        <taxon>Halobacteria</taxon>
        <taxon>Halobacteriales</taxon>
        <taxon>Haloarculaceae</taxon>
        <taxon>Halapricum</taxon>
    </lineage>
</organism>
<dbReference type="AlphaFoldDB" id="A0A897NMK3"/>
<accession>A0A897NMK3</accession>
<evidence type="ECO:0000313" key="3">
    <source>
        <dbReference type="Proteomes" id="UP000663292"/>
    </source>
</evidence>
<feature type="region of interest" description="Disordered" evidence="1">
    <location>
        <begin position="38"/>
        <end position="57"/>
    </location>
</feature>
<dbReference type="Proteomes" id="UP000663292">
    <property type="component" value="Chromosome"/>
</dbReference>
<dbReference type="GeneID" id="68858870"/>
<name>A0A897NMK3_9EURY</name>
<dbReference type="EMBL" id="CP064791">
    <property type="protein sequence ID" value="QSG15750.1"/>
    <property type="molecule type" value="Genomic_DNA"/>
</dbReference>
<evidence type="ECO:0000256" key="1">
    <source>
        <dbReference type="SAM" id="MobiDB-lite"/>
    </source>
</evidence>
<dbReference type="RefSeq" id="WP_229121004.1">
    <property type="nucleotide sequence ID" value="NZ_CP064791.1"/>
</dbReference>
<dbReference type="Gene3D" id="2.70.40.10">
    <property type="match status" value="1"/>
</dbReference>
<reference evidence="2 3" key="1">
    <citation type="submission" date="2020-11" db="EMBL/GenBank/DDBJ databases">
        <title>Carbohydrate-dependent, anaerobic sulfur respiration: A novel catabolism in halophilic archaea.</title>
        <authorList>
            <person name="Sorokin D.Y."/>
            <person name="Messina E."/>
            <person name="Smedile F."/>
            <person name="La Cono V."/>
            <person name="Hallsworth J.E."/>
            <person name="Yakimov M.M."/>
        </authorList>
    </citation>
    <scope>NUCLEOTIDE SEQUENCE [LARGE SCALE GENOMIC DNA]</scope>
    <source>
        <strain evidence="2 3">HSR-Est</strain>
    </source>
</reference>
<gene>
    <name evidence="2" type="primary">dcd2</name>
    <name evidence="2" type="ORF">HSEST_2236</name>
</gene>